<dbReference type="PANTHER" id="PTHR11067">
    <property type="entry name" value="INOSINE TRIPHOSPHATE PYROPHOSPHATASE/HAM1 PROTEIN"/>
    <property type="match status" value="1"/>
</dbReference>
<feature type="binding site" evidence="10">
    <location>
        <begin position="16"/>
        <end position="21"/>
    </location>
    <ligand>
        <name>substrate</name>
    </ligand>
</feature>
<evidence type="ECO:0000256" key="2">
    <source>
        <dbReference type="ARBA" id="ARBA00011738"/>
    </source>
</evidence>
<evidence type="ECO:0000256" key="3">
    <source>
        <dbReference type="ARBA" id="ARBA00022723"/>
    </source>
</evidence>
<comment type="cofactor">
    <cofactor evidence="10">
        <name>Mg(2+)</name>
        <dbReference type="ChEBI" id="CHEBI:18420"/>
    </cofactor>
    <text evidence="10">Binds 1 Mg(2+) ion per subunit.</text>
</comment>
<comment type="catalytic activity">
    <reaction evidence="9 10">
        <text>XTP + H2O = XMP + diphosphate + H(+)</text>
        <dbReference type="Rhea" id="RHEA:28610"/>
        <dbReference type="ChEBI" id="CHEBI:15377"/>
        <dbReference type="ChEBI" id="CHEBI:15378"/>
        <dbReference type="ChEBI" id="CHEBI:33019"/>
        <dbReference type="ChEBI" id="CHEBI:57464"/>
        <dbReference type="ChEBI" id="CHEBI:61314"/>
        <dbReference type="EC" id="3.6.1.66"/>
    </reaction>
</comment>
<dbReference type="PANTHER" id="PTHR11067:SF9">
    <property type="entry name" value="INOSINE TRIPHOSPHATE PYROPHOSPHATASE"/>
    <property type="match status" value="1"/>
</dbReference>
<comment type="caution">
    <text evidence="10">Lacks conserved residue(s) required for the propagation of feature annotation.</text>
</comment>
<keyword evidence="5 10" id="KW-0378">Hydrolase</keyword>
<keyword evidence="13" id="KW-1185">Reference proteome</keyword>
<dbReference type="GO" id="GO:0036222">
    <property type="term" value="F:XTP diphosphatase activity"/>
    <property type="evidence" value="ECO:0007669"/>
    <property type="project" value="UniProtKB-UniRule"/>
</dbReference>
<keyword evidence="4 10" id="KW-0547">Nucleotide-binding</keyword>
<feature type="active site" description="Proton acceptor" evidence="10">
    <location>
        <position position="80"/>
    </location>
</feature>
<dbReference type="GO" id="GO:0036220">
    <property type="term" value="F:ITP diphosphatase activity"/>
    <property type="evidence" value="ECO:0007669"/>
    <property type="project" value="UniProtKB-UniRule"/>
</dbReference>
<comment type="function">
    <text evidence="10">Pyrophosphatase that catalyzes the hydrolysis of nucleoside triphosphates to their monophosphate derivatives, with a high preference for the non-canonical purine nucleotides XTP (xanthosine triphosphate), dITP (deoxyinosine triphosphate) and ITP. Seems to function as a house-cleaning enzyme that removes non-canonical purine nucleotides from the nucleotide pool, thus preventing their incorporation into DNA/RNA and avoiding chromosomal lesions.</text>
</comment>
<dbReference type="Pfam" id="PF01725">
    <property type="entry name" value="Ham1p_like"/>
    <property type="match status" value="1"/>
</dbReference>
<dbReference type="InterPro" id="IPR020922">
    <property type="entry name" value="dITP/XTP_pyrophosphatase"/>
</dbReference>
<evidence type="ECO:0000256" key="5">
    <source>
        <dbReference type="ARBA" id="ARBA00022801"/>
    </source>
</evidence>
<dbReference type="KEGG" id="doa:AXF15_04825"/>
<comment type="subunit">
    <text evidence="2 10">Homodimer.</text>
</comment>
<protein>
    <recommendedName>
        <fullName evidence="10">dITP/XTP pyrophosphatase</fullName>
        <ecNumber evidence="10">3.6.1.66</ecNumber>
    </recommendedName>
    <alternativeName>
        <fullName evidence="10">Non-canonical purine NTP pyrophosphatase</fullName>
    </alternativeName>
    <alternativeName>
        <fullName evidence="10">Non-standard purine NTP pyrophosphatase</fullName>
    </alternativeName>
    <alternativeName>
        <fullName evidence="10">Nucleoside-triphosphate diphosphatase</fullName>
    </alternativeName>
    <alternativeName>
        <fullName evidence="10">Nucleoside-triphosphate pyrophosphatase</fullName>
        <shortName evidence="10">NTPase</shortName>
    </alternativeName>
</protein>
<accession>A0A0X8JPE2</accession>
<dbReference type="GO" id="GO:0035870">
    <property type="term" value="F:dITP diphosphatase activity"/>
    <property type="evidence" value="ECO:0007669"/>
    <property type="project" value="UniProtKB-UniRule"/>
</dbReference>
<evidence type="ECO:0000313" key="13">
    <source>
        <dbReference type="Proteomes" id="UP000063964"/>
    </source>
</evidence>
<feature type="binding site" evidence="10">
    <location>
        <position position="81"/>
    </location>
    <ligand>
        <name>substrate</name>
    </ligand>
</feature>
<dbReference type="RefSeq" id="WP_066604039.1">
    <property type="nucleotide sequence ID" value="NZ_CP014230.1"/>
</dbReference>
<evidence type="ECO:0000256" key="10">
    <source>
        <dbReference type="HAMAP-Rule" id="MF_01405"/>
    </source>
</evidence>
<dbReference type="FunFam" id="3.90.950.10:FF:000001">
    <property type="entry name" value="dITP/XTP pyrophosphatase"/>
    <property type="match status" value="1"/>
</dbReference>
<keyword evidence="7 10" id="KW-0546">Nucleotide metabolism</keyword>
<dbReference type="EMBL" id="CP014230">
    <property type="protein sequence ID" value="AMD92500.1"/>
    <property type="molecule type" value="Genomic_DNA"/>
</dbReference>
<dbReference type="GO" id="GO:0000166">
    <property type="term" value="F:nucleotide binding"/>
    <property type="evidence" value="ECO:0007669"/>
    <property type="project" value="UniProtKB-KW"/>
</dbReference>
<dbReference type="GO" id="GO:0046872">
    <property type="term" value="F:metal ion binding"/>
    <property type="evidence" value="ECO:0007669"/>
    <property type="project" value="UniProtKB-KW"/>
</dbReference>
<dbReference type="GO" id="GO:0009146">
    <property type="term" value="P:purine nucleoside triphosphate catabolic process"/>
    <property type="evidence" value="ECO:0007669"/>
    <property type="project" value="UniProtKB-UniRule"/>
</dbReference>
<name>A0A0X8JPE2_9BACT</name>
<dbReference type="EC" id="3.6.1.66" evidence="10"/>
<dbReference type="InterPro" id="IPR029001">
    <property type="entry name" value="ITPase-like_fam"/>
</dbReference>
<feature type="binding site" evidence="10">
    <location>
        <position position="186"/>
    </location>
    <ligand>
        <name>substrate</name>
    </ligand>
</feature>
<dbReference type="HAMAP" id="MF_01405">
    <property type="entry name" value="Non_canon_purine_NTPase"/>
    <property type="match status" value="1"/>
</dbReference>
<dbReference type="AlphaFoldDB" id="A0A0X8JPE2"/>
<dbReference type="OrthoDB" id="9807456at2"/>
<dbReference type="STRING" id="888061.AXF15_04825"/>
<comment type="similarity">
    <text evidence="1 10 11">Belongs to the HAM1 NTPase family.</text>
</comment>
<dbReference type="NCBIfam" id="TIGR00042">
    <property type="entry name" value="RdgB/HAM1 family non-canonical purine NTP pyrophosphatase"/>
    <property type="match status" value="1"/>
</dbReference>
<dbReference type="InterPro" id="IPR002637">
    <property type="entry name" value="RdgB/HAM1"/>
</dbReference>
<proteinExistence type="inferred from homology"/>
<comment type="catalytic activity">
    <reaction evidence="8 10">
        <text>dITP + H2O = dIMP + diphosphate + H(+)</text>
        <dbReference type="Rhea" id="RHEA:28342"/>
        <dbReference type="ChEBI" id="CHEBI:15377"/>
        <dbReference type="ChEBI" id="CHEBI:15378"/>
        <dbReference type="ChEBI" id="CHEBI:33019"/>
        <dbReference type="ChEBI" id="CHEBI:61194"/>
        <dbReference type="ChEBI" id="CHEBI:61382"/>
        <dbReference type="EC" id="3.6.1.66"/>
    </reaction>
</comment>
<comment type="catalytic activity">
    <reaction evidence="10">
        <text>ITP + H2O = IMP + diphosphate + H(+)</text>
        <dbReference type="Rhea" id="RHEA:29399"/>
        <dbReference type="ChEBI" id="CHEBI:15377"/>
        <dbReference type="ChEBI" id="CHEBI:15378"/>
        <dbReference type="ChEBI" id="CHEBI:33019"/>
        <dbReference type="ChEBI" id="CHEBI:58053"/>
        <dbReference type="ChEBI" id="CHEBI:61402"/>
        <dbReference type="EC" id="3.6.1.66"/>
    </reaction>
</comment>
<dbReference type="Proteomes" id="UP000063964">
    <property type="component" value="Chromosome"/>
</dbReference>
<evidence type="ECO:0000256" key="8">
    <source>
        <dbReference type="ARBA" id="ARBA00051875"/>
    </source>
</evidence>
<evidence type="ECO:0000256" key="11">
    <source>
        <dbReference type="RuleBase" id="RU003781"/>
    </source>
</evidence>
<dbReference type="GO" id="GO:0005829">
    <property type="term" value="C:cytosol"/>
    <property type="evidence" value="ECO:0007669"/>
    <property type="project" value="TreeGrafter"/>
</dbReference>
<keyword evidence="3 10" id="KW-0479">Metal-binding</keyword>
<dbReference type="CDD" id="cd00515">
    <property type="entry name" value="HAM1"/>
    <property type="match status" value="1"/>
</dbReference>
<evidence type="ECO:0000256" key="7">
    <source>
        <dbReference type="ARBA" id="ARBA00023080"/>
    </source>
</evidence>
<sequence>MSPTSASFTDTIVLATGNAGKIRELSAMLGACVPGIRVLGLKDFPEIREIPETGTTFEENARIKARAVAEATGLVAVADDSGLVVDALGGAPGVYSARYSGEDATDQKNVAKLLDALRDVPDGQRGCHFACVMLAAAPSGRELSAHGRWSGRVVRERAGTGGFGYDPVFFDDELGMTAAQMPPEVKNARSHRGRAVAALLRDWPGFWKHVQTEREG</sequence>
<gene>
    <name evidence="12" type="ORF">AXF15_04825</name>
</gene>
<feature type="binding site" evidence="10">
    <location>
        <begin position="191"/>
        <end position="192"/>
    </location>
    <ligand>
        <name>substrate</name>
    </ligand>
</feature>
<dbReference type="GO" id="GO:0017111">
    <property type="term" value="F:ribonucleoside triphosphate phosphatase activity"/>
    <property type="evidence" value="ECO:0007669"/>
    <property type="project" value="InterPro"/>
</dbReference>
<dbReference type="GO" id="GO:0009117">
    <property type="term" value="P:nucleotide metabolic process"/>
    <property type="evidence" value="ECO:0007669"/>
    <property type="project" value="UniProtKB-KW"/>
</dbReference>
<dbReference type="Gene3D" id="3.90.950.10">
    <property type="match status" value="1"/>
</dbReference>
<evidence type="ECO:0000256" key="6">
    <source>
        <dbReference type="ARBA" id="ARBA00022842"/>
    </source>
</evidence>
<feature type="binding site" evidence="10">
    <location>
        <position position="80"/>
    </location>
    <ligand>
        <name>Mg(2+)</name>
        <dbReference type="ChEBI" id="CHEBI:18420"/>
    </ligand>
</feature>
<reference evidence="13" key="1">
    <citation type="submission" date="2016-02" db="EMBL/GenBank/DDBJ databases">
        <authorList>
            <person name="Holder M.E."/>
            <person name="Ajami N.J."/>
            <person name="Petrosino J.F."/>
        </authorList>
    </citation>
    <scope>NUCLEOTIDE SEQUENCE [LARGE SCALE GENOMIC DNA]</scope>
    <source>
        <strain evidence="13">DSM 12838</strain>
    </source>
</reference>
<keyword evidence="6 10" id="KW-0460">Magnesium</keyword>
<feature type="binding site" evidence="10">
    <location>
        <begin position="163"/>
        <end position="166"/>
    </location>
    <ligand>
        <name>substrate</name>
    </ligand>
</feature>
<organism evidence="12 13">
    <name type="scientific">Desulfomicrobium orale DSM 12838</name>
    <dbReference type="NCBI Taxonomy" id="888061"/>
    <lineage>
        <taxon>Bacteria</taxon>
        <taxon>Pseudomonadati</taxon>
        <taxon>Thermodesulfobacteriota</taxon>
        <taxon>Desulfovibrionia</taxon>
        <taxon>Desulfovibrionales</taxon>
        <taxon>Desulfomicrobiaceae</taxon>
        <taxon>Desulfomicrobium</taxon>
    </lineage>
</organism>
<dbReference type="SUPFAM" id="SSF52972">
    <property type="entry name" value="ITPase-like"/>
    <property type="match status" value="1"/>
</dbReference>
<evidence type="ECO:0000313" key="12">
    <source>
        <dbReference type="EMBL" id="AMD92500.1"/>
    </source>
</evidence>
<evidence type="ECO:0000256" key="1">
    <source>
        <dbReference type="ARBA" id="ARBA00008023"/>
    </source>
</evidence>
<evidence type="ECO:0000256" key="4">
    <source>
        <dbReference type="ARBA" id="ARBA00022741"/>
    </source>
</evidence>
<evidence type="ECO:0000256" key="9">
    <source>
        <dbReference type="ARBA" id="ARBA00052017"/>
    </source>
</evidence>